<dbReference type="Proteomes" id="UP000623467">
    <property type="component" value="Unassembled WGS sequence"/>
</dbReference>
<keyword evidence="2" id="KW-1185">Reference proteome</keyword>
<evidence type="ECO:0000313" key="2">
    <source>
        <dbReference type="Proteomes" id="UP000623467"/>
    </source>
</evidence>
<dbReference type="AlphaFoldDB" id="A0A8H6ZJ61"/>
<name>A0A8H6ZJ61_9AGAR</name>
<sequence>MCQQVAVFLAIAKEQDGRAAGSVSLHFQRHLVVAIVDCNRTRCERSVYHPRGCRLPTCTKVRHCVRIIQHAAPANSAMHSRILGQKYSRMLTASMNTAGPAAQPRIAPGAE</sequence>
<proteinExistence type="predicted"/>
<protein>
    <submittedName>
        <fullName evidence="1">Uncharacterized protein</fullName>
    </submittedName>
</protein>
<reference evidence="1" key="1">
    <citation type="submission" date="2020-05" db="EMBL/GenBank/DDBJ databases">
        <title>Mycena genomes resolve the evolution of fungal bioluminescence.</title>
        <authorList>
            <person name="Tsai I.J."/>
        </authorList>
    </citation>
    <scope>NUCLEOTIDE SEQUENCE</scope>
    <source>
        <strain evidence="1">160909Yilan</strain>
    </source>
</reference>
<organism evidence="1 2">
    <name type="scientific">Mycena sanguinolenta</name>
    <dbReference type="NCBI Taxonomy" id="230812"/>
    <lineage>
        <taxon>Eukaryota</taxon>
        <taxon>Fungi</taxon>
        <taxon>Dikarya</taxon>
        <taxon>Basidiomycota</taxon>
        <taxon>Agaricomycotina</taxon>
        <taxon>Agaricomycetes</taxon>
        <taxon>Agaricomycetidae</taxon>
        <taxon>Agaricales</taxon>
        <taxon>Marasmiineae</taxon>
        <taxon>Mycenaceae</taxon>
        <taxon>Mycena</taxon>
    </lineage>
</organism>
<comment type="caution">
    <text evidence="1">The sequence shown here is derived from an EMBL/GenBank/DDBJ whole genome shotgun (WGS) entry which is preliminary data.</text>
</comment>
<dbReference type="EMBL" id="JACAZH010000001">
    <property type="protein sequence ID" value="KAF7378289.1"/>
    <property type="molecule type" value="Genomic_DNA"/>
</dbReference>
<evidence type="ECO:0000313" key="1">
    <source>
        <dbReference type="EMBL" id="KAF7378289.1"/>
    </source>
</evidence>
<dbReference type="OrthoDB" id="3132318at2759"/>
<accession>A0A8H6ZJ61</accession>
<gene>
    <name evidence="1" type="ORF">MSAN_00254300</name>
</gene>